<comment type="caution">
    <text evidence="1">The sequence shown here is derived from an EMBL/GenBank/DDBJ whole genome shotgun (WGS) entry which is preliminary data.</text>
</comment>
<dbReference type="Proteomes" id="UP001152795">
    <property type="component" value="Unassembled WGS sequence"/>
</dbReference>
<dbReference type="OrthoDB" id="5989638at2759"/>
<name>A0A7D9JL98_PARCT</name>
<dbReference type="AlphaFoldDB" id="A0A7D9JL98"/>
<evidence type="ECO:0000313" key="1">
    <source>
        <dbReference type="EMBL" id="CAB4031813.1"/>
    </source>
</evidence>
<evidence type="ECO:0000313" key="2">
    <source>
        <dbReference type="Proteomes" id="UP001152795"/>
    </source>
</evidence>
<reference evidence="1" key="1">
    <citation type="submission" date="2020-04" db="EMBL/GenBank/DDBJ databases">
        <authorList>
            <person name="Alioto T."/>
            <person name="Alioto T."/>
            <person name="Gomez Garrido J."/>
        </authorList>
    </citation>
    <scope>NUCLEOTIDE SEQUENCE</scope>
    <source>
        <strain evidence="1">A484AB</strain>
    </source>
</reference>
<sequence length="145" mass="17173">MKKASVLTSDHCRRFALSDTGDKDFQKQCSHSSHHISCERFNELRLVVDEIEACIKNHSSNLYSEEQRDDLLYDFNTSKTKIFAWKCHIMRGVNQEQAKQDAIRNLSDNSARIIIDWAMKFNQIRYREKQKESRVVWKTRAQLAY</sequence>
<organism evidence="1 2">
    <name type="scientific">Paramuricea clavata</name>
    <name type="common">Red gorgonian</name>
    <name type="synonym">Violescent sea-whip</name>
    <dbReference type="NCBI Taxonomy" id="317549"/>
    <lineage>
        <taxon>Eukaryota</taxon>
        <taxon>Metazoa</taxon>
        <taxon>Cnidaria</taxon>
        <taxon>Anthozoa</taxon>
        <taxon>Octocorallia</taxon>
        <taxon>Malacalcyonacea</taxon>
        <taxon>Plexauridae</taxon>
        <taxon>Paramuricea</taxon>
    </lineage>
</organism>
<gene>
    <name evidence="1" type="ORF">PACLA_8A065417</name>
</gene>
<dbReference type="EMBL" id="CACRXK020017910">
    <property type="protein sequence ID" value="CAB4031813.1"/>
    <property type="molecule type" value="Genomic_DNA"/>
</dbReference>
<proteinExistence type="predicted"/>
<keyword evidence="2" id="KW-1185">Reference proteome</keyword>
<protein>
    <submittedName>
        <fullName evidence="1">Uncharacterized protein</fullName>
    </submittedName>
</protein>
<accession>A0A7D9JL98</accession>